<sequence length="184" mass="21432">MQDSLPESLSKLLGNISTDQQNYVLEARKQILGFDDHIIEVGRTTSTEYGLRKGEKQIYKTLMCAKFIPFHRGVYRPKLLLLLPYPKREWAGQGSGRTYKREKVKGLTWVEASHTKAWDQNSQLKLYFYTGKSQSRYSSVMDLTPYESMCHLLLGKEDLKFTSLFDIINLALNEWKLQVDERDQ</sequence>
<dbReference type="AlphaFoldDB" id="A8ZLQ2"/>
<gene>
    <name evidence="1" type="ordered locus">AM1_B0361</name>
</gene>
<organism evidence="1 2">
    <name type="scientific">Acaryochloris marina (strain MBIC 11017)</name>
    <dbReference type="NCBI Taxonomy" id="329726"/>
    <lineage>
        <taxon>Bacteria</taxon>
        <taxon>Bacillati</taxon>
        <taxon>Cyanobacteriota</taxon>
        <taxon>Cyanophyceae</taxon>
        <taxon>Acaryochloridales</taxon>
        <taxon>Acaryochloridaceae</taxon>
        <taxon>Acaryochloris</taxon>
    </lineage>
</organism>
<dbReference type="HOGENOM" id="CLU_1465206_0_0_3"/>
<geneLocation type="plasmid" evidence="1 2">
    <name>pREB2</name>
</geneLocation>
<dbReference type="KEGG" id="amr:AM1_B0361"/>
<accession>A8ZLQ2</accession>
<dbReference type="RefSeq" id="WP_012167225.1">
    <property type="nucleotide sequence ID" value="NC_009927.1"/>
</dbReference>
<keyword evidence="1" id="KW-0614">Plasmid</keyword>
<reference evidence="1 2" key="1">
    <citation type="journal article" date="2008" name="Proc. Natl. Acad. Sci. U.S.A.">
        <title>Niche adaptation and genome expansion in the chlorophyll d-producing cyanobacterium Acaryochloris marina.</title>
        <authorList>
            <person name="Swingley W.D."/>
            <person name="Chen M."/>
            <person name="Cheung P.C."/>
            <person name="Conrad A.L."/>
            <person name="Dejesa L.C."/>
            <person name="Hao J."/>
            <person name="Honchak B.M."/>
            <person name="Karbach L.E."/>
            <person name="Kurdoglu A."/>
            <person name="Lahiri S."/>
            <person name="Mastrian S.D."/>
            <person name="Miyashita H."/>
            <person name="Page L."/>
            <person name="Ramakrishna P."/>
            <person name="Satoh S."/>
            <person name="Sattley W.M."/>
            <person name="Shimada Y."/>
            <person name="Taylor H.L."/>
            <person name="Tomo T."/>
            <person name="Tsuchiya T."/>
            <person name="Wang Z.T."/>
            <person name="Raymond J."/>
            <person name="Mimuro M."/>
            <person name="Blankenship R.E."/>
            <person name="Touchman J.W."/>
        </authorList>
    </citation>
    <scope>NUCLEOTIDE SEQUENCE [LARGE SCALE GENOMIC DNA]</scope>
    <source>
        <strain evidence="2">MBIC 11017</strain>
        <plasmid evidence="2">Plasmid pREB2</plasmid>
    </source>
</reference>
<evidence type="ECO:0000313" key="1">
    <source>
        <dbReference type="EMBL" id="ABW32079.1"/>
    </source>
</evidence>
<proteinExistence type="predicted"/>
<dbReference type="EMBL" id="CP000839">
    <property type="protein sequence ID" value="ABW32079.1"/>
    <property type="molecule type" value="Genomic_DNA"/>
</dbReference>
<keyword evidence="2" id="KW-1185">Reference proteome</keyword>
<dbReference type="Proteomes" id="UP000000268">
    <property type="component" value="Plasmid pREB2"/>
</dbReference>
<dbReference type="OrthoDB" id="442038at2"/>
<protein>
    <submittedName>
        <fullName evidence="1">Uncharacterized protein</fullName>
    </submittedName>
</protein>
<name>A8ZLQ2_ACAM1</name>
<evidence type="ECO:0000313" key="2">
    <source>
        <dbReference type="Proteomes" id="UP000000268"/>
    </source>
</evidence>